<dbReference type="SUPFAM" id="SSF57850">
    <property type="entry name" value="RING/U-box"/>
    <property type="match status" value="1"/>
</dbReference>
<organism evidence="4 5">
    <name type="scientific">Lophiotrema nucula</name>
    <dbReference type="NCBI Taxonomy" id="690887"/>
    <lineage>
        <taxon>Eukaryota</taxon>
        <taxon>Fungi</taxon>
        <taxon>Dikarya</taxon>
        <taxon>Ascomycota</taxon>
        <taxon>Pezizomycotina</taxon>
        <taxon>Dothideomycetes</taxon>
        <taxon>Pleosporomycetidae</taxon>
        <taxon>Pleosporales</taxon>
        <taxon>Lophiotremataceae</taxon>
        <taxon>Lophiotrema</taxon>
    </lineage>
</organism>
<dbReference type="PROSITE" id="PS50089">
    <property type="entry name" value="ZF_RING_2"/>
    <property type="match status" value="1"/>
</dbReference>
<dbReference type="InterPro" id="IPR001841">
    <property type="entry name" value="Znf_RING"/>
</dbReference>
<dbReference type="EMBL" id="ML977338">
    <property type="protein sequence ID" value="KAF2110526.1"/>
    <property type="molecule type" value="Genomic_DNA"/>
</dbReference>
<evidence type="ECO:0000256" key="1">
    <source>
        <dbReference type="PROSITE-ProRule" id="PRU00175"/>
    </source>
</evidence>
<dbReference type="Proteomes" id="UP000799770">
    <property type="component" value="Unassembled WGS sequence"/>
</dbReference>
<dbReference type="InterPro" id="IPR013083">
    <property type="entry name" value="Znf_RING/FYVE/PHD"/>
</dbReference>
<accession>A0A6A5YU43</accession>
<keyword evidence="1" id="KW-0863">Zinc-finger</keyword>
<evidence type="ECO:0000259" key="3">
    <source>
        <dbReference type="PROSITE" id="PS50089"/>
    </source>
</evidence>
<reference evidence="4" key="1">
    <citation type="journal article" date="2020" name="Stud. Mycol.">
        <title>101 Dothideomycetes genomes: a test case for predicting lifestyles and emergence of pathogens.</title>
        <authorList>
            <person name="Haridas S."/>
            <person name="Albert R."/>
            <person name="Binder M."/>
            <person name="Bloem J."/>
            <person name="Labutti K."/>
            <person name="Salamov A."/>
            <person name="Andreopoulos B."/>
            <person name="Baker S."/>
            <person name="Barry K."/>
            <person name="Bills G."/>
            <person name="Bluhm B."/>
            <person name="Cannon C."/>
            <person name="Castanera R."/>
            <person name="Culley D."/>
            <person name="Daum C."/>
            <person name="Ezra D."/>
            <person name="Gonzalez J."/>
            <person name="Henrissat B."/>
            <person name="Kuo A."/>
            <person name="Liang C."/>
            <person name="Lipzen A."/>
            <person name="Lutzoni F."/>
            <person name="Magnuson J."/>
            <person name="Mondo S."/>
            <person name="Nolan M."/>
            <person name="Ohm R."/>
            <person name="Pangilinan J."/>
            <person name="Park H.-J."/>
            <person name="Ramirez L."/>
            <person name="Alfaro M."/>
            <person name="Sun H."/>
            <person name="Tritt A."/>
            <person name="Yoshinaga Y."/>
            <person name="Zwiers L.-H."/>
            <person name="Turgeon B."/>
            <person name="Goodwin S."/>
            <person name="Spatafora J."/>
            <person name="Crous P."/>
            <person name="Grigoriev I."/>
        </authorList>
    </citation>
    <scope>NUCLEOTIDE SEQUENCE</scope>
    <source>
        <strain evidence="4">CBS 627.86</strain>
    </source>
</reference>
<dbReference type="CDD" id="cd16448">
    <property type="entry name" value="RING-H2"/>
    <property type="match status" value="1"/>
</dbReference>
<evidence type="ECO:0000313" key="5">
    <source>
        <dbReference type="Proteomes" id="UP000799770"/>
    </source>
</evidence>
<proteinExistence type="predicted"/>
<gene>
    <name evidence="4" type="ORF">BDV96DRAFT_604086</name>
</gene>
<evidence type="ECO:0000313" key="4">
    <source>
        <dbReference type="EMBL" id="KAF2110526.1"/>
    </source>
</evidence>
<feature type="domain" description="RING-type" evidence="3">
    <location>
        <begin position="32"/>
        <end position="79"/>
    </location>
</feature>
<evidence type="ECO:0000256" key="2">
    <source>
        <dbReference type="SAM" id="MobiDB-lite"/>
    </source>
</evidence>
<dbReference type="OrthoDB" id="8062037at2759"/>
<sequence length="376" mass="42917">MVSSNQLNSLVDFFISYCVHIIDTTSIPNSQCPICLETLSEITGARVVQVNFPGCRHAFDSDCLSRYVLSDYNRYPCCRTVWFEKVDDLPRRRSHHRRSQSPAPLDPFIRVLRGGTLFPRDINPNGASLLAPSLEREIEMAGDLPRMRALSNESRAGPSRTWRSRRNTGSRAVTGASAQEHSFWRDYVATWRERQAGQRVLDVEPEPSLNSTVAPNRRSGTAIAESGTTHFPGFYENTVNEVAASLSNGQPEEQTSEDSIEGDYVPDFALRAAMATSTPEERVAFLRDIHNTFPLSNPLPTPLAHWREWRRQTRPIIASYPWASPELDLFDENVRASLGTESERRIMPRLKNPGWDSFFKYWRDWRQLRENGELEE</sequence>
<dbReference type="GO" id="GO:0008270">
    <property type="term" value="F:zinc ion binding"/>
    <property type="evidence" value="ECO:0007669"/>
    <property type="project" value="UniProtKB-KW"/>
</dbReference>
<keyword evidence="1" id="KW-0862">Zinc</keyword>
<name>A0A6A5YU43_9PLEO</name>
<keyword evidence="5" id="KW-1185">Reference proteome</keyword>
<protein>
    <recommendedName>
        <fullName evidence="3">RING-type domain-containing protein</fullName>
    </recommendedName>
</protein>
<dbReference type="Gene3D" id="3.30.40.10">
    <property type="entry name" value="Zinc/RING finger domain, C3HC4 (zinc finger)"/>
    <property type="match status" value="1"/>
</dbReference>
<feature type="region of interest" description="Disordered" evidence="2">
    <location>
        <begin position="151"/>
        <end position="176"/>
    </location>
</feature>
<dbReference type="AlphaFoldDB" id="A0A6A5YU43"/>
<keyword evidence="1" id="KW-0479">Metal-binding</keyword>